<reference evidence="8" key="1">
    <citation type="submission" date="2024-10" db="EMBL/GenBank/DDBJ databases">
        <authorList>
            <person name="Ryan C."/>
        </authorList>
    </citation>
    <scope>NUCLEOTIDE SEQUENCE [LARGE SCALE GENOMIC DNA]</scope>
</reference>
<dbReference type="SUPFAM" id="SSF52540">
    <property type="entry name" value="P-loop containing nucleoside triphosphate hydrolases"/>
    <property type="match status" value="1"/>
</dbReference>
<keyword evidence="4" id="KW-0547">Nucleotide-binding</keyword>
<evidence type="ECO:0000256" key="3">
    <source>
        <dbReference type="ARBA" id="ARBA00022737"/>
    </source>
</evidence>
<dbReference type="GO" id="GO:0000166">
    <property type="term" value="F:nucleotide binding"/>
    <property type="evidence" value="ECO:0007669"/>
    <property type="project" value="UniProtKB-KW"/>
</dbReference>
<dbReference type="AlphaFoldDB" id="A0ABC9AY65"/>
<evidence type="ECO:0000313" key="9">
    <source>
        <dbReference type="Proteomes" id="UP001497457"/>
    </source>
</evidence>
<dbReference type="Pfam" id="PF18052">
    <property type="entry name" value="Rx_N"/>
    <property type="match status" value="1"/>
</dbReference>
<sequence length="259" mass="29726">MEVATGALPSLIPKLADLLKGEYNLQKGVKGEIMFLQAELEAMKTALEKLYSDRIDDKQDKIWARDVRELSYDIEDSIDTFMIRGDGRSEPHGFKKFIDRSLGLLTRARIRHRIATDIRDIKNRVIEVHERRERYKISSVADAQPVKVTSDPRLFSQYTKETELVGIKETRDEIIKILMGRNDNKIVSIVGFGGLGKTTLAKAVYDKIRAQFDCSAFVSVSQNPHEDKLFQDMFYQLAKKNNARVNVIDEIKEFLQSKK</sequence>
<proteinExistence type="inferred from homology"/>
<dbReference type="Proteomes" id="UP001497457">
    <property type="component" value="Chromosome 23rd"/>
</dbReference>
<keyword evidence="3" id="KW-0677">Repeat</keyword>
<evidence type="ECO:0000313" key="8">
    <source>
        <dbReference type="EMBL" id="CAL4986439.1"/>
    </source>
</evidence>
<dbReference type="InterPro" id="IPR002182">
    <property type="entry name" value="NB-ARC"/>
</dbReference>
<evidence type="ECO:0000256" key="2">
    <source>
        <dbReference type="ARBA" id="ARBA00022614"/>
    </source>
</evidence>
<dbReference type="InterPro" id="IPR027417">
    <property type="entry name" value="P-loop_NTPase"/>
</dbReference>
<feature type="domain" description="Disease resistance N-terminal" evidence="7">
    <location>
        <begin position="8"/>
        <end position="96"/>
    </location>
</feature>
<dbReference type="InterPro" id="IPR041118">
    <property type="entry name" value="Rx_N"/>
</dbReference>
<dbReference type="Gene3D" id="1.20.5.4130">
    <property type="match status" value="1"/>
</dbReference>
<accession>A0ABC9AY65</accession>
<comment type="similarity">
    <text evidence="1">Belongs to the disease resistance NB-LRR family.</text>
</comment>
<keyword evidence="5" id="KW-0611">Plant defense</keyword>
<evidence type="ECO:0000256" key="1">
    <source>
        <dbReference type="ARBA" id="ARBA00008894"/>
    </source>
</evidence>
<organism evidence="8 9">
    <name type="scientific">Urochloa decumbens</name>
    <dbReference type="NCBI Taxonomy" id="240449"/>
    <lineage>
        <taxon>Eukaryota</taxon>
        <taxon>Viridiplantae</taxon>
        <taxon>Streptophyta</taxon>
        <taxon>Embryophyta</taxon>
        <taxon>Tracheophyta</taxon>
        <taxon>Spermatophyta</taxon>
        <taxon>Magnoliopsida</taxon>
        <taxon>Liliopsida</taxon>
        <taxon>Poales</taxon>
        <taxon>Poaceae</taxon>
        <taxon>PACMAD clade</taxon>
        <taxon>Panicoideae</taxon>
        <taxon>Panicodae</taxon>
        <taxon>Paniceae</taxon>
        <taxon>Melinidinae</taxon>
        <taxon>Urochloa</taxon>
    </lineage>
</organism>
<dbReference type="PANTHER" id="PTHR19338">
    <property type="entry name" value="TRANSLOCASE OF INNER MITOCHONDRIAL MEMBRANE 13 HOMOLOG"/>
    <property type="match status" value="1"/>
</dbReference>
<dbReference type="GO" id="GO:0006952">
    <property type="term" value="P:defense response"/>
    <property type="evidence" value="ECO:0007669"/>
    <property type="project" value="UniProtKB-KW"/>
</dbReference>
<evidence type="ECO:0008006" key="10">
    <source>
        <dbReference type="Google" id="ProtNLM"/>
    </source>
</evidence>
<dbReference type="InterPro" id="IPR038005">
    <property type="entry name" value="RX-like_CC"/>
</dbReference>
<protein>
    <recommendedName>
        <fullName evidence="10">Disease resistance protein</fullName>
    </recommendedName>
</protein>
<gene>
    <name evidence="8" type="ORF">URODEC1_LOCUS58396</name>
</gene>
<evidence type="ECO:0000259" key="7">
    <source>
        <dbReference type="Pfam" id="PF18052"/>
    </source>
</evidence>
<keyword evidence="2" id="KW-0433">Leucine-rich repeat</keyword>
<dbReference type="EMBL" id="OZ075133">
    <property type="protein sequence ID" value="CAL4986439.1"/>
    <property type="molecule type" value="Genomic_DNA"/>
</dbReference>
<name>A0ABC9AY65_9POAL</name>
<dbReference type="Gene3D" id="3.40.50.300">
    <property type="entry name" value="P-loop containing nucleotide triphosphate hydrolases"/>
    <property type="match status" value="1"/>
</dbReference>
<dbReference type="Pfam" id="PF00931">
    <property type="entry name" value="NB-ARC"/>
    <property type="match status" value="1"/>
</dbReference>
<evidence type="ECO:0000259" key="6">
    <source>
        <dbReference type="Pfam" id="PF00931"/>
    </source>
</evidence>
<evidence type="ECO:0000256" key="4">
    <source>
        <dbReference type="ARBA" id="ARBA00022741"/>
    </source>
</evidence>
<feature type="domain" description="NB-ARC" evidence="6">
    <location>
        <begin position="169"/>
        <end position="258"/>
    </location>
</feature>
<dbReference type="PANTHER" id="PTHR19338:SF53">
    <property type="entry name" value="RX N-TERMINAL DOMAIN-CONTAINING PROTEIN"/>
    <property type="match status" value="1"/>
</dbReference>
<keyword evidence="9" id="KW-1185">Reference proteome</keyword>
<dbReference type="CDD" id="cd14798">
    <property type="entry name" value="RX-CC_like"/>
    <property type="match status" value="1"/>
</dbReference>
<evidence type="ECO:0000256" key="5">
    <source>
        <dbReference type="ARBA" id="ARBA00022821"/>
    </source>
</evidence>